<evidence type="ECO:0000313" key="1">
    <source>
        <dbReference type="EMBL" id="XFO65410.1"/>
    </source>
</evidence>
<evidence type="ECO:0000313" key="2">
    <source>
        <dbReference type="Proteomes" id="UP000216752"/>
    </source>
</evidence>
<dbReference type="EMBL" id="CP155573">
    <property type="protein sequence ID" value="XFO65410.1"/>
    <property type="molecule type" value="Genomic_DNA"/>
</dbReference>
<accession>A0ABZ3IIA1</accession>
<name>A0ABZ3IIA1_9FIRM</name>
<keyword evidence="2" id="KW-1185">Reference proteome</keyword>
<proteinExistence type="predicted"/>
<sequence>MLVQDLINLINLEADELLDTDEDNIPYINAAIDYLSFTLAGLKDPELMTVADIAPGLPVPSNFISLVPANGYPLYTVGSVFNSTTGNVVKGVKYTISKPHVSLVTDTIPFRDMYGSVLMFIASYMIKKKSYIPVEYTSQDSTFAQAVLAAISAAKAVK</sequence>
<dbReference type="Proteomes" id="UP000216752">
    <property type="component" value="Chromosome"/>
</dbReference>
<protein>
    <submittedName>
        <fullName evidence="1">Uncharacterized protein</fullName>
    </submittedName>
</protein>
<organism evidence="1 2">
    <name type="scientific">Sporomusa silvacetica DSM 10669</name>
    <dbReference type="NCBI Taxonomy" id="1123289"/>
    <lineage>
        <taxon>Bacteria</taxon>
        <taxon>Bacillati</taxon>
        <taxon>Bacillota</taxon>
        <taxon>Negativicutes</taxon>
        <taxon>Selenomonadales</taxon>
        <taxon>Sporomusaceae</taxon>
        <taxon>Sporomusa</taxon>
    </lineage>
</organism>
<gene>
    <name evidence="1" type="ORF">SPSIL_015200</name>
</gene>
<reference evidence="1" key="1">
    <citation type="submission" date="2024-05" db="EMBL/GenBank/DDBJ databases">
        <title>Isolation and characterization of Sporomusa carbonis sp. nov., a carboxydotrophic hydrogenogen in the genus of Sporomusa isolated from a charcoal burning pile.</title>
        <authorList>
            <person name="Boeer T."/>
            <person name="Rosenbaum F."/>
            <person name="Eysell L."/>
            <person name="Mueller V."/>
            <person name="Daniel R."/>
            <person name="Poehlein A."/>
        </authorList>
    </citation>
    <scope>NUCLEOTIDE SEQUENCE [LARGE SCALE GENOMIC DNA]</scope>
    <source>
        <strain evidence="1">DSM 10669</strain>
    </source>
</reference>